<protein>
    <recommendedName>
        <fullName evidence="5">RRM domain-containing protein</fullName>
    </recommendedName>
</protein>
<feature type="region of interest" description="Disordered" evidence="4">
    <location>
        <begin position="1"/>
        <end position="20"/>
    </location>
</feature>
<dbReference type="SMART" id="SM00360">
    <property type="entry name" value="RRM"/>
    <property type="match status" value="1"/>
</dbReference>
<feature type="region of interest" description="Disordered" evidence="4">
    <location>
        <begin position="469"/>
        <end position="596"/>
    </location>
</feature>
<proteinExistence type="predicted"/>
<dbReference type="GO" id="GO:0071011">
    <property type="term" value="C:precatalytic spliceosome"/>
    <property type="evidence" value="ECO:0007669"/>
    <property type="project" value="TreeGrafter"/>
</dbReference>
<feature type="compositionally biased region" description="Pro residues" evidence="4">
    <location>
        <begin position="350"/>
        <end position="360"/>
    </location>
</feature>
<keyword evidence="3" id="KW-0694">RNA-binding</keyword>
<dbReference type="GO" id="GO:0000398">
    <property type="term" value="P:mRNA splicing, via spliceosome"/>
    <property type="evidence" value="ECO:0007669"/>
    <property type="project" value="TreeGrafter"/>
</dbReference>
<feature type="compositionally biased region" description="Basic and acidic residues" evidence="4">
    <location>
        <begin position="544"/>
        <end position="596"/>
    </location>
</feature>
<reference evidence="6 7" key="1">
    <citation type="submission" date="2017-08" db="EMBL/GenBank/DDBJ databases">
        <title>Acidophilic green algal genome provides insights into adaptation to an acidic environment.</title>
        <authorList>
            <person name="Hirooka S."/>
            <person name="Hirose Y."/>
            <person name="Kanesaki Y."/>
            <person name="Higuchi S."/>
            <person name="Fujiwara T."/>
            <person name="Onuma R."/>
            <person name="Era A."/>
            <person name="Ohbayashi R."/>
            <person name="Uzuka A."/>
            <person name="Nozaki H."/>
            <person name="Yoshikawa H."/>
            <person name="Miyagishima S.Y."/>
        </authorList>
    </citation>
    <scope>NUCLEOTIDE SEQUENCE [LARGE SCALE GENOMIC DNA]</scope>
    <source>
        <strain evidence="6 7">NIES-2499</strain>
    </source>
</reference>
<evidence type="ECO:0000256" key="2">
    <source>
        <dbReference type="ARBA" id="ARBA00023242"/>
    </source>
</evidence>
<dbReference type="AlphaFoldDB" id="A0A250X135"/>
<dbReference type="InterPro" id="IPR012677">
    <property type="entry name" value="Nucleotide-bd_a/b_plait_sf"/>
</dbReference>
<keyword evidence="7" id="KW-1185">Reference proteome</keyword>
<feature type="compositionally biased region" description="Basic and acidic residues" evidence="4">
    <location>
        <begin position="484"/>
        <end position="493"/>
    </location>
</feature>
<dbReference type="GO" id="GO:0017069">
    <property type="term" value="F:snRNA binding"/>
    <property type="evidence" value="ECO:0007669"/>
    <property type="project" value="TreeGrafter"/>
</dbReference>
<evidence type="ECO:0000256" key="1">
    <source>
        <dbReference type="ARBA" id="ARBA00004123"/>
    </source>
</evidence>
<name>A0A250X135_9CHLO</name>
<dbReference type="Pfam" id="PF00076">
    <property type="entry name" value="RRM_1"/>
    <property type="match status" value="1"/>
</dbReference>
<dbReference type="GO" id="GO:0003729">
    <property type="term" value="F:mRNA binding"/>
    <property type="evidence" value="ECO:0007669"/>
    <property type="project" value="TreeGrafter"/>
</dbReference>
<gene>
    <name evidence="6" type="ORF">CEUSTIGMA_g3905.t1</name>
</gene>
<feature type="domain" description="RRM" evidence="5">
    <location>
        <begin position="386"/>
        <end position="468"/>
    </location>
</feature>
<dbReference type="InterPro" id="IPR035979">
    <property type="entry name" value="RBD_domain_sf"/>
</dbReference>
<dbReference type="InterPro" id="IPR051183">
    <property type="entry name" value="U1_U11-U12_snRNP_70-35kDa"/>
</dbReference>
<dbReference type="SUPFAM" id="SSF54928">
    <property type="entry name" value="RNA-binding domain, RBD"/>
    <property type="match status" value="1"/>
</dbReference>
<feature type="region of interest" description="Disordered" evidence="4">
    <location>
        <begin position="95"/>
        <end position="146"/>
    </location>
</feature>
<organism evidence="6 7">
    <name type="scientific">Chlamydomonas eustigma</name>
    <dbReference type="NCBI Taxonomy" id="1157962"/>
    <lineage>
        <taxon>Eukaryota</taxon>
        <taxon>Viridiplantae</taxon>
        <taxon>Chlorophyta</taxon>
        <taxon>core chlorophytes</taxon>
        <taxon>Chlorophyceae</taxon>
        <taxon>CS clade</taxon>
        <taxon>Chlamydomonadales</taxon>
        <taxon>Chlamydomonadaceae</taxon>
        <taxon>Chlamydomonas</taxon>
    </lineage>
</organism>
<dbReference type="Proteomes" id="UP000232323">
    <property type="component" value="Unassembled WGS sequence"/>
</dbReference>
<keyword evidence="2" id="KW-0539">Nucleus</keyword>
<dbReference type="PANTHER" id="PTHR13952">
    <property type="entry name" value="U1 SMALL NUCLEAR RIBONUCLEOPROTEIN 70 KD"/>
    <property type="match status" value="1"/>
</dbReference>
<evidence type="ECO:0000313" key="7">
    <source>
        <dbReference type="Proteomes" id="UP000232323"/>
    </source>
</evidence>
<evidence type="ECO:0000256" key="3">
    <source>
        <dbReference type="PROSITE-ProRule" id="PRU00176"/>
    </source>
</evidence>
<dbReference type="OrthoDB" id="439808at2759"/>
<comment type="subcellular location">
    <subcellularLocation>
        <location evidence="1">Nucleus</location>
    </subcellularLocation>
</comment>
<dbReference type="PROSITE" id="PS50102">
    <property type="entry name" value="RRM"/>
    <property type="match status" value="1"/>
</dbReference>
<feature type="compositionally biased region" description="Basic and acidic residues" evidence="4">
    <location>
        <begin position="205"/>
        <end position="303"/>
    </location>
</feature>
<comment type="caution">
    <text evidence="6">The sequence shown here is derived from an EMBL/GenBank/DDBJ whole genome shotgun (WGS) entry which is preliminary data.</text>
</comment>
<sequence length="596" mass="66158">MAQLDISDVNGDADEAHHPVAKDVDESRAQVMQLSVRTLYAGCTCIAEMMERLRSQMQVLESLAAEGWQLQGREIPEDADQITLSLSKQEQEVCAGDNDKFVNGYEGRREGRSGSKSSSRSRSRSRSVFSEGGPGHVTDAARAEGVVRDVEDLLSYGSAGYPEVEEDGEGEQQSPGPVEGGESDMKSAPAEVAPEGVATLVRSDAGNDEKVESKEPRGDTTHRERGGKEASRASTHDRKERDRRRSTSRDRKRCSSRDRGAGLSSRDGDRRDSRDRRRANSKDRSKDKGRASSRDQKRREEGPRGNAPIRVRDNDTSNGTSRRDERKGRSPHRDPDRSRMEAADRATLLLPPPPPLPTPTPSRQASPPNRPLHTAKLTAPSRRPLLVAFVSGLNRQAPEQDVAAALRIEAGRYGRITRCVLHIDRVTDLHKGTAEVEFETEAQARQACREMTGRHLLGSALIMHILEPQTTPVEAPPPPPSSGSRERDRDRGNEALPLPPSLPLLLPHPQTSVDPEPVSRRAPLGTLPSYSRSGDYNKRAAPQEPRHPLEPSSRHEDSSRSKRSRVDDVPSRRLEPSRYDRREEPSRHDERRSSRR</sequence>
<feature type="compositionally biased region" description="Basic and acidic residues" evidence="4">
    <location>
        <begin position="310"/>
        <end position="344"/>
    </location>
</feature>
<accession>A0A250X135</accession>
<evidence type="ECO:0000259" key="5">
    <source>
        <dbReference type="PROSITE" id="PS50102"/>
    </source>
</evidence>
<dbReference type="Gene3D" id="3.30.70.330">
    <property type="match status" value="1"/>
</dbReference>
<dbReference type="EMBL" id="BEGY01000017">
    <property type="protein sequence ID" value="GAX76460.1"/>
    <property type="molecule type" value="Genomic_DNA"/>
</dbReference>
<feature type="region of interest" description="Disordered" evidence="4">
    <location>
        <begin position="160"/>
        <end position="377"/>
    </location>
</feature>
<evidence type="ECO:0000256" key="4">
    <source>
        <dbReference type="SAM" id="MobiDB-lite"/>
    </source>
</evidence>
<evidence type="ECO:0000313" key="6">
    <source>
        <dbReference type="EMBL" id="GAX76460.1"/>
    </source>
</evidence>
<dbReference type="InterPro" id="IPR000504">
    <property type="entry name" value="RRM_dom"/>
</dbReference>